<protein>
    <submittedName>
        <fullName evidence="2">Alpha/beta fold hydrolase</fullName>
    </submittedName>
</protein>
<dbReference type="PANTHER" id="PTHR43798:SF5">
    <property type="entry name" value="MONOACYLGLYCEROL LIPASE ABHD6"/>
    <property type="match status" value="1"/>
</dbReference>
<evidence type="ECO:0000259" key="1">
    <source>
        <dbReference type="Pfam" id="PF12697"/>
    </source>
</evidence>
<dbReference type="SUPFAM" id="SSF53474">
    <property type="entry name" value="alpha/beta-Hydrolases"/>
    <property type="match status" value="1"/>
</dbReference>
<dbReference type="Proteomes" id="UP000317646">
    <property type="component" value="Unassembled WGS sequence"/>
</dbReference>
<accession>A0A502GHC4</accession>
<dbReference type="GO" id="GO:0047372">
    <property type="term" value="F:monoacylglycerol lipase activity"/>
    <property type="evidence" value="ECO:0007669"/>
    <property type="project" value="TreeGrafter"/>
</dbReference>
<dbReference type="InterPro" id="IPR029058">
    <property type="entry name" value="AB_hydrolase_fold"/>
</dbReference>
<proteinExistence type="predicted"/>
<dbReference type="RefSeq" id="WP_140469363.1">
    <property type="nucleotide sequence ID" value="NZ_RCYZ01000011.1"/>
</dbReference>
<reference evidence="2 3" key="1">
    <citation type="journal article" date="2019" name="Environ. Microbiol.">
        <title>Species interactions and distinct microbial communities in high Arctic permafrost affected cryosols are associated with the CH4 and CO2 gas fluxes.</title>
        <authorList>
            <person name="Altshuler I."/>
            <person name="Hamel J."/>
            <person name="Turney S."/>
            <person name="Magnuson E."/>
            <person name="Levesque R."/>
            <person name="Greer C."/>
            <person name="Whyte L.G."/>
        </authorList>
    </citation>
    <scope>NUCLEOTIDE SEQUENCE [LARGE SCALE GENOMIC DNA]</scope>
    <source>
        <strain evidence="2 3">S9.2P</strain>
    </source>
</reference>
<dbReference type="EMBL" id="RCYZ01000011">
    <property type="protein sequence ID" value="TPG60988.1"/>
    <property type="molecule type" value="Genomic_DNA"/>
</dbReference>
<dbReference type="OrthoDB" id="9780932at2"/>
<dbReference type="Pfam" id="PF12697">
    <property type="entry name" value="Abhydrolase_6"/>
    <property type="match status" value="1"/>
</dbReference>
<gene>
    <name evidence="2" type="ORF">EAH73_20740</name>
</gene>
<dbReference type="InterPro" id="IPR050266">
    <property type="entry name" value="AB_hydrolase_sf"/>
</dbReference>
<dbReference type="InterPro" id="IPR000073">
    <property type="entry name" value="AB_hydrolase_1"/>
</dbReference>
<dbReference type="GO" id="GO:0016020">
    <property type="term" value="C:membrane"/>
    <property type="evidence" value="ECO:0007669"/>
    <property type="project" value="TreeGrafter"/>
</dbReference>
<organism evidence="2 3">
    <name type="scientific">Hymenobacter nivis</name>
    <dbReference type="NCBI Taxonomy" id="1850093"/>
    <lineage>
        <taxon>Bacteria</taxon>
        <taxon>Pseudomonadati</taxon>
        <taxon>Bacteroidota</taxon>
        <taxon>Cytophagia</taxon>
        <taxon>Cytophagales</taxon>
        <taxon>Hymenobacteraceae</taxon>
        <taxon>Hymenobacter</taxon>
    </lineage>
</organism>
<dbReference type="PANTHER" id="PTHR43798">
    <property type="entry name" value="MONOACYLGLYCEROL LIPASE"/>
    <property type="match status" value="1"/>
</dbReference>
<comment type="caution">
    <text evidence="2">The sequence shown here is derived from an EMBL/GenBank/DDBJ whole genome shotgun (WGS) entry which is preliminary data.</text>
</comment>
<feature type="domain" description="AB hydrolase-1" evidence="1">
    <location>
        <begin position="14"/>
        <end position="254"/>
    </location>
</feature>
<evidence type="ECO:0000313" key="3">
    <source>
        <dbReference type="Proteomes" id="UP000317646"/>
    </source>
</evidence>
<keyword evidence="3" id="KW-1185">Reference proteome</keyword>
<dbReference type="Gene3D" id="3.40.50.1820">
    <property type="entry name" value="alpha/beta hydrolase"/>
    <property type="match status" value="1"/>
</dbReference>
<keyword evidence="2" id="KW-0378">Hydrolase</keyword>
<sequence>MNLHFVRRGTGRPLLLVHGIGGSWRSWNTLLDALAAERDVIAVDLPGHGETPQLTGENSIATLADAVTGFLTQHDLLDIDAVGSSMGARLVLELARRGGVLGAVVSLDPGGFWQGWQIPFFYHSVDLSVKLVKALQPVMPALAGSAVGRTLLLPQFSARPWAVDAQQAIDEMHSFAHSPAFDELLDQLAHGQVQQPAPQGSIPGPLVIGWGRQDRVCWPSQSKLALEKFPDARLYWFEHCGHFPQWDQPAEAARLILAVTSRQPFTDESIAQAKPVKAAPALPKAAVVGAALALVAGGLWLLSSRRTPGSPRDAGTR</sequence>
<dbReference type="GO" id="GO:0046464">
    <property type="term" value="P:acylglycerol catabolic process"/>
    <property type="evidence" value="ECO:0007669"/>
    <property type="project" value="TreeGrafter"/>
</dbReference>
<name>A0A502GHC4_9BACT</name>
<evidence type="ECO:0000313" key="2">
    <source>
        <dbReference type="EMBL" id="TPG60988.1"/>
    </source>
</evidence>
<dbReference type="AlphaFoldDB" id="A0A502GHC4"/>